<protein>
    <submittedName>
        <fullName evidence="2">GHKL domain-containing protein</fullName>
    </submittedName>
</protein>
<sequence>MEKQKKKLKIVSHYSELMANTNLKLKQNEHNFRGHLGALIAIVENGRSLDKVKEDAISYIEALKADYEKQVGGREYIIADNAFFAAYLSYVLLDIKEKSIEFNYTIARAISEYKFTQDELIVVLSNLINNAVDEVLKLPKDNRKIILLSDYDRFVLKNTVSPTFDVSTIPNFVETGFTTKNYGRGIGLNSVIETLKKKNMKLILDYHEGYFITEIHYII</sequence>
<dbReference type="InterPro" id="IPR036890">
    <property type="entry name" value="HATPase_C_sf"/>
</dbReference>
<dbReference type="RefSeq" id="WP_256133682.1">
    <property type="nucleotide sequence ID" value="NZ_JANFXK010000031.1"/>
</dbReference>
<evidence type="ECO:0000313" key="2">
    <source>
        <dbReference type="EMBL" id="MCQ4638479.1"/>
    </source>
</evidence>
<evidence type="ECO:0000313" key="3">
    <source>
        <dbReference type="Proteomes" id="UP001524502"/>
    </source>
</evidence>
<proteinExistence type="predicted"/>
<keyword evidence="3" id="KW-1185">Reference proteome</keyword>
<dbReference type="Pfam" id="PF14501">
    <property type="entry name" value="HATPase_c_5"/>
    <property type="match status" value="1"/>
</dbReference>
<reference evidence="2 3" key="1">
    <citation type="submission" date="2022-06" db="EMBL/GenBank/DDBJ databases">
        <title>Isolation of gut microbiota from human fecal samples.</title>
        <authorList>
            <person name="Pamer E.G."/>
            <person name="Barat B."/>
            <person name="Waligurski E."/>
            <person name="Medina S."/>
            <person name="Paddock L."/>
            <person name="Mostad J."/>
        </authorList>
    </citation>
    <scope>NUCLEOTIDE SEQUENCE [LARGE SCALE GENOMIC DNA]</scope>
    <source>
        <strain evidence="2 3">SL.3.17</strain>
    </source>
</reference>
<evidence type="ECO:0000259" key="1">
    <source>
        <dbReference type="Pfam" id="PF14501"/>
    </source>
</evidence>
<dbReference type="SUPFAM" id="SSF55874">
    <property type="entry name" value="ATPase domain of HSP90 chaperone/DNA topoisomerase II/histidine kinase"/>
    <property type="match status" value="1"/>
</dbReference>
<comment type="caution">
    <text evidence="2">The sequence shown here is derived from an EMBL/GenBank/DDBJ whole genome shotgun (WGS) entry which is preliminary data.</text>
</comment>
<dbReference type="Gene3D" id="3.30.565.10">
    <property type="entry name" value="Histidine kinase-like ATPase, C-terminal domain"/>
    <property type="match status" value="1"/>
</dbReference>
<feature type="domain" description="Sensor histidine kinase NatK-like C-terminal" evidence="1">
    <location>
        <begin position="119"/>
        <end position="215"/>
    </location>
</feature>
<accession>A0ABT1RTE2</accession>
<organism evidence="2 3">
    <name type="scientific">Anaerovorax odorimutans</name>
    <dbReference type="NCBI Taxonomy" id="109327"/>
    <lineage>
        <taxon>Bacteria</taxon>
        <taxon>Bacillati</taxon>
        <taxon>Bacillota</taxon>
        <taxon>Clostridia</taxon>
        <taxon>Peptostreptococcales</taxon>
        <taxon>Anaerovoracaceae</taxon>
        <taxon>Anaerovorax</taxon>
    </lineage>
</organism>
<gene>
    <name evidence="2" type="ORF">NE619_17250</name>
</gene>
<dbReference type="InterPro" id="IPR032834">
    <property type="entry name" value="NatK-like_C"/>
</dbReference>
<dbReference type="Proteomes" id="UP001524502">
    <property type="component" value="Unassembled WGS sequence"/>
</dbReference>
<dbReference type="EMBL" id="JANFXK010000031">
    <property type="protein sequence ID" value="MCQ4638479.1"/>
    <property type="molecule type" value="Genomic_DNA"/>
</dbReference>
<name>A0ABT1RTE2_9FIRM</name>